<reference evidence="2 3" key="1">
    <citation type="submission" date="2014-10" db="EMBL/GenBank/DDBJ databases">
        <title>Draft genome sequence of Actinoplanes utahensis NRRL 12052.</title>
        <authorList>
            <person name="Velasco-Bucheli B."/>
            <person name="del Cerro C."/>
            <person name="Hormigo D."/>
            <person name="Garcia J.L."/>
            <person name="Acebal C."/>
            <person name="Arroyo M."/>
            <person name="de la Mata I."/>
        </authorList>
    </citation>
    <scope>NUCLEOTIDE SEQUENCE [LARGE SCALE GENOMIC DNA]</scope>
    <source>
        <strain evidence="2 3">NRRL 12052</strain>
    </source>
</reference>
<evidence type="ECO:0000313" key="3">
    <source>
        <dbReference type="Proteomes" id="UP000054537"/>
    </source>
</evidence>
<dbReference type="STRING" id="1869.MB27_29975"/>
<comment type="caution">
    <text evidence="2">The sequence shown here is derived from an EMBL/GenBank/DDBJ whole genome shotgun (WGS) entry which is preliminary data.</text>
</comment>
<organism evidence="2 3">
    <name type="scientific">Actinoplanes utahensis</name>
    <dbReference type="NCBI Taxonomy" id="1869"/>
    <lineage>
        <taxon>Bacteria</taxon>
        <taxon>Bacillati</taxon>
        <taxon>Actinomycetota</taxon>
        <taxon>Actinomycetes</taxon>
        <taxon>Micromonosporales</taxon>
        <taxon>Micromonosporaceae</taxon>
        <taxon>Actinoplanes</taxon>
    </lineage>
</organism>
<dbReference type="Proteomes" id="UP000054537">
    <property type="component" value="Unassembled WGS sequence"/>
</dbReference>
<dbReference type="AlphaFoldDB" id="A0A0A6UFL9"/>
<name>A0A0A6UFL9_ACTUT</name>
<proteinExistence type="predicted"/>
<accession>A0A0A6UFL9</accession>
<evidence type="ECO:0000256" key="1">
    <source>
        <dbReference type="SAM" id="MobiDB-lite"/>
    </source>
</evidence>
<evidence type="ECO:0000313" key="2">
    <source>
        <dbReference type="EMBL" id="KHD74251.1"/>
    </source>
</evidence>
<feature type="region of interest" description="Disordered" evidence="1">
    <location>
        <begin position="64"/>
        <end position="90"/>
    </location>
</feature>
<keyword evidence="3" id="KW-1185">Reference proteome</keyword>
<sequence>MIAWAVRSRANSAACRRRARTARASTHEPVITVTVIAAAGNGVVLNDSTASGAAIRGNLPVAASAAPGSRIPASAAGRHQTGLRAEPATG</sequence>
<gene>
    <name evidence="2" type="ORF">MB27_29975</name>
</gene>
<protein>
    <submittedName>
        <fullName evidence="2">Uncharacterized protein</fullName>
    </submittedName>
</protein>
<dbReference type="EMBL" id="JRTT01000049">
    <property type="protein sequence ID" value="KHD74251.1"/>
    <property type="molecule type" value="Genomic_DNA"/>
</dbReference>